<keyword evidence="2" id="KW-1185">Reference proteome</keyword>
<sequence length="140" mass="16092">MSIIKFGTSRLMWGVLVIMLFSISSSACSYKTTNPDLRISILLEEDKFDFFRVSLFEFANKHGLSVSDSSRSYPTGKNPILIEFTDTNGNRVIKINNLMDEKRFVISFFDCKECDLKPLHTSLVDHIKSSFPYSIQKENF</sequence>
<dbReference type="Proteomes" id="UP000199626">
    <property type="component" value="Unassembled WGS sequence"/>
</dbReference>
<organism evidence="1 2">
    <name type="scientific">Pseudidiomarina indica</name>
    <dbReference type="NCBI Taxonomy" id="1159017"/>
    <lineage>
        <taxon>Bacteria</taxon>
        <taxon>Pseudomonadati</taxon>
        <taxon>Pseudomonadota</taxon>
        <taxon>Gammaproteobacteria</taxon>
        <taxon>Alteromonadales</taxon>
        <taxon>Idiomarinaceae</taxon>
        <taxon>Pseudidiomarina</taxon>
    </lineage>
</organism>
<dbReference type="AlphaFoldDB" id="A0A1G6DKY6"/>
<gene>
    <name evidence="1" type="ORF">SAMN02927930_01753</name>
</gene>
<dbReference type="PROSITE" id="PS51257">
    <property type="entry name" value="PROKAR_LIPOPROTEIN"/>
    <property type="match status" value="1"/>
</dbReference>
<name>A0A1G6DKY6_9GAMM</name>
<proteinExistence type="predicted"/>
<evidence type="ECO:0000313" key="1">
    <source>
        <dbReference type="EMBL" id="SDB45823.1"/>
    </source>
</evidence>
<reference evidence="2" key="1">
    <citation type="submission" date="2016-10" db="EMBL/GenBank/DDBJ databases">
        <authorList>
            <person name="Varghese N."/>
            <person name="Submissions S."/>
        </authorList>
    </citation>
    <scope>NUCLEOTIDE SEQUENCE [LARGE SCALE GENOMIC DNA]</scope>
    <source>
        <strain evidence="2">CGMCC 1.10824</strain>
    </source>
</reference>
<accession>A0A1G6DKY6</accession>
<dbReference type="STRING" id="1159017.SAMN02927930_01753"/>
<evidence type="ECO:0000313" key="2">
    <source>
        <dbReference type="Proteomes" id="UP000199626"/>
    </source>
</evidence>
<dbReference type="EMBL" id="FMXN01000011">
    <property type="protein sequence ID" value="SDB45823.1"/>
    <property type="molecule type" value="Genomic_DNA"/>
</dbReference>
<protein>
    <recommendedName>
        <fullName evidence="3">Lipoprotein</fullName>
    </recommendedName>
</protein>
<evidence type="ECO:0008006" key="3">
    <source>
        <dbReference type="Google" id="ProtNLM"/>
    </source>
</evidence>